<comment type="caution">
    <text evidence="2">The sequence shown here is derived from an EMBL/GenBank/DDBJ whole genome shotgun (WGS) entry which is preliminary data.</text>
</comment>
<protein>
    <submittedName>
        <fullName evidence="2">Recombinase family protein</fullName>
    </submittedName>
</protein>
<evidence type="ECO:0000313" key="2">
    <source>
        <dbReference type="EMBL" id="MEQ2378103.1"/>
    </source>
</evidence>
<evidence type="ECO:0000256" key="1">
    <source>
        <dbReference type="SAM" id="Coils"/>
    </source>
</evidence>
<dbReference type="EMBL" id="JBBMEP010000030">
    <property type="protein sequence ID" value="MEQ2378103.1"/>
    <property type="molecule type" value="Genomic_DNA"/>
</dbReference>
<sequence>AEVMELQDQENTTLPLLEKQMREVENGIENMLNAIQAGVLTNSTKSRLEKLEAQQKELEVRIAEEKIARPRLSENQVRFWLTRFRKLDPNVKSHHETLINTFVNAVYLYDEKVLITFNYKDGTKTITFDEIAAKDAPEGNGSDLGCFAPPKEPA</sequence>
<dbReference type="Proteomes" id="UP001496146">
    <property type="component" value="Unassembled WGS sequence"/>
</dbReference>
<organism evidence="2 3">
    <name type="scientific">Faecalibacterium faecis</name>
    <dbReference type="NCBI Taxonomy" id="3133157"/>
    <lineage>
        <taxon>Bacteria</taxon>
        <taxon>Bacillati</taxon>
        <taxon>Bacillota</taxon>
        <taxon>Clostridia</taxon>
        <taxon>Eubacteriales</taxon>
        <taxon>Oscillospiraceae</taxon>
        <taxon>Faecalibacterium</taxon>
    </lineage>
</organism>
<reference evidence="2 3" key="1">
    <citation type="submission" date="2024-03" db="EMBL/GenBank/DDBJ databases">
        <title>Human intestinal bacterial collection.</title>
        <authorList>
            <person name="Pauvert C."/>
            <person name="Hitch T.C.A."/>
            <person name="Clavel T."/>
        </authorList>
    </citation>
    <scope>NUCLEOTIDE SEQUENCE [LARGE SCALE GENOMIC DNA]</scope>
    <source>
        <strain evidence="2 3">CLA-JM-H7-B</strain>
    </source>
</reference>
<keyword evidence="3" id="KW-1185">Reference proteome</keyword>
<keyword evidence="1" id="KW-0175">Coiled coil</keyword>
<evidence type="ECO:0000313" key="3">
    <source>
        <dbReference type="Proteomes" id="UP001496146"/>
    </source>
</evidence>
<gene>
    <name evidence="2" type="ORF">WMO17_12255</name>
</gene>
<accession>A0ABV1BQQ1</accession>
<proteinExistence type="predicted"/>
<feature type="coiled-coil region" evidence="1">
    <location>
        <begin position="14"/>
        <end position="68"/>
    </location>
</feature>
<feature type="non-terminal residue" evidence="2">
    <location>
        <position position="1"/>
    </location>
</feature>
<name>A0ABV1BQQ1_9FIRM</name>